<keyword evidence="1" id="KW-0732">Signal</keyword>
<evidence type="ECO:0008006" key="4">
    <source>
        <dbReference type="Google" id="ProtNLM"/>
    </source>
</evidence>
<dbReference type="PROSITE" id="PS51257">
    <property type="entry name" value="PROKAR_LIPOPROTEIN"/>
    <property type="match status" value="1"/>
</dbReference>
<protein>
    <recommendedName>
        <fullName evidence="4">DUF4854 domain-containing protein</fullName>
    </recommendedName>
</protein>
<comment type="caution">
    <text evidence="2">The sequence shown here is derived from an EMBL/GenBank/DDBJ whole genome shotgun (WGS) entry which is preliminary data.</text>
</comment>
<organism evidence="2 3">
    <name type="scientific">Paramuribaculum intestinale</name>
    <dbReference type="NCBI Taxonomy" id="2094151"/>
    <lineage>
        <taxon>Bacteria</taxon>
        <taxon>Pseudomonadati</taxon>
        <taxon>Bacteroidota</taxon>
        <taxon>Bacteroidia</taxon>
        <taxon>Bacteroidales</taxon>
        <taxon>Muribaculaceae</taxon>
        <taxon>Paramuribaculum</taxon>
    </lineage>
</organism>
<feature type="chain" id="PRO_5016074922" description="DUF4854 domain-containing protein" evidence="1">
    <location>
        <begin position="22"/>
        <end position="134"/>
    </location>
</feature>
<gene>
    <name evidence="2" type="ORF">C5O25_01160</name>
</gene>
<reference evidence="3" key="1">
    <citation type="submission" date="2018-02" db="EMBL/GenBank/DDBJ databases">
        <authorList>
            <person name="Clavel T."/>
            <person name="Strowig T."/>
        </authorList>
    </citation>
    <scope>NUCLEOTIDE SEQUENCE [LARGE SCALE GENOMIC DNA]</scope>
    <source>
        <strain evidence="3">DSM 100764</strain>
    </source>
</reference>
<accession>A0A2V1J0C0</accession>
<dbReference type="GeneID" id="93424370"/>
<feature type="signal peptide" evidence="1">
    <location>
        <begin position="1"/>
        <end position="21"/>
    </location>
</feature>
<proteinExistence type="predicted"/>
<sequence>MKKITKLLVVAVIAMMTITTACSGAKDAALEKVVEQINEQIKDQKMPGIVEMKLTFDDAYVVYNYTVDEEVSDMATIKEGADESKKNLYNTVVSQPSNKAFIDLIKTLDRGLKFDYKGNKSGEHVEIVFEKDEL</sequence>
<dbReference type="EMBL" id="PUBV01000001">
    <property type="protein sequence ID" value="PWB09848.1"/>
    <property type="molecule type" value="Genomic_DNA"/>
</dbReference>
<keyword evidence="3" id="KW-1185">Reference proteome</keyword>
<dbReference type="RefSeq" id="WP_107034900.1">
    <property type="nucleotide sequence ID" value="NZ_CAOMDK010000003.1"/>
</dbReference>
<evidence type="ECO:0000256" key="1">
    <source>
        <dbReference type="SAM" id="SignalP"/>
    </source>
</evidence>
<dbReference type="AlphaFoldDB" id="A0A2V1J0C0"/>
<evidence type="ECO:0000313" key="3">
    <source>
        <dbReference type="Proteomes" id="UP000244925"/>
    </source>
</evidence>
<evidence type="ECO:0000313" key="2">
    <source>
        <dbReference type="EMBL" id="PWB09848.1"/>
    </source>
</evidence>
<name>A0A2V1J0C0_9BACT</name>
<dbReference type="Proteomes" id="UP000244925">
    <property type="component" value="Unassembled WGS sequence"/>
</dbReference>